<name>B9XDR3_PEDPL</name>
<dbReference type="RefSeq" id="WP_007413961.1">
    <property type="nucleotide sequence ID" value="NZ_ABOX02000006.1"/>
</dbReference>
<keyword evidence="1" id="KW-1133">Transmembrane helix</keyword>
<feature type="transmembrane region" description="Helical" evidence="1">
    <location>
        <begin position="29"/>
        <end position="50"/>
    </location>
</feature>
<keyword evidence="3" id="KW-1185">Reference proteome</keyword>
<organism evidence="2 3">
    <name type="scientific">Pedosphaera parvula (strain Ellin514)</name>
    <dbReference type="NCBI Taxonomy" id="320771"/>
    <lineage>
        <taxon>Bacteria</taxon>
        <taxon>Pseudomonadati</taxon>
        <taxon>Verrucomicrobiota</taxon>
        <taxon>Pedosphaerae</taxon>
        <taxon>Pedosphaerales</taxon>
        <taxon>Pedosphaeraceae</taxon>
        <taxon>Pedosphaera</taxon>
    </lineage>
</organism>
<dbReference type="EMBL" id="ABOX02000006">
    <property type="protein sequence ID" value="EEF62209.1"/>
    <property type="molecule type" value="Genomic_DNA"/>
</dbReference>
<keyword evidence="1" id="KW-0812">Transmembrane</keyword>
<evidence type="ECO:0000256" key="1">
    <source>
        <dbReference type="SAM" id="Phobius"/>
    </source>
</evidence>
<reference evidence="2 3" key="1">
    <citation type="journal article" date="2011" name="J. Bacteriol.">
        <title>Genome sequence of 'Pedosphaera parvula' Ellin514, an aerobic Verrucomicrobial isolate from pasture soil.</title>
        <authorList>
            <person name="Kant R."/>
            <person name="van Passel M.W."/>
            <person name="Sangwan P."/>
            <person name="Palva A."/>
            <person name="Lucas S."/>
            <person name="Copeland A."/>
            <person name="Lapidus A."/>
            <person name="Glavina Del Rio T."/>
            <person name="Dalin E."/>
            <person name="Tice H."/>
            <person name="Bruce D."/>
            <person name="Goodwin L."/>
            <person name="Pitluck S."/>
            <person name="Chertkov O."/>
            <person name="Larimer F.W."/>
            <person name="Land M.L."/>
            <person name="Hauser L."/>
            <person name="Brettin T.S."/>
            <person name="Detter J.C."/>
            <person name="Han S."/>
            <person name="de Vos W.M."/>
            <person name="Janssen P.H."/>
            <person name="Smidt H."/>
        </authorList>
    </citation>
    <scope>NUCLEOTIDE SEQUENCE [LARGE SCALE GENOMIC DNA]</scope>
    <source>
        <strain evidence="2 3">Ellin514</strain>
    </source>
</reference>
<keyword evidence="1" id="KW-0472">Membrane</keyword>
<dbReference type="AlphaFoldDB" id="B9XDR3"/>
<feature type="transmembrane region" description="Helical" evidence="1">
    <location>
        <begin position="62"/>
        <end position="83"/>
    </location>
</feature>
<sequence>MKNVAEQPPPKGAWFRRSDTGFELGFSRVQMAMCFFLTPAIILSGFFVWVAIKMLLQKNNSAIALGILFGVIAWCYPWLAVAYQRTTVTVKNDRGKVFTGLWPIGFSQQFDWDKVASISLRRTSFGNRLGLCVAIKESRGERYVLFAFRANLDKQKFIVRQLQKLRTEYVAGRSDAQKQS</sequence>
<evidence type="ECO:0008006" key="4">
    <source>
        <dbReference type="Google" id="ProtNLM"/>
    </source>
</evidence>
<dbReference type="Proteomes" id="UP000003688">
    <property type="component" value="Unassembled WGS sequence"/>
</dbReference>
<accession>B9XDR3</accession>
<comment type="caution">
    <text evidence="2">The sequence shown here is derived from an EMBL/GenBank/DDBJ whole genome shotgun (WGS) entry which is preliminary data.</text>
</comment>
<protein>
    <recommendedName>
        <fullName evidence="4">DUF304 domain-containing protein</fullName>
    </recommendedName>
</protein>
<evidence type="ECO:0000313" key="3">
    <source>
        <dbReference type="Proteomes" id="UP000003688"/>
    </source>
</evidence>
<gene>
    <name evidence="2" type="ORF">Cflav_PD6486</name>
</gene>
<evidence type="ECO:0000313" key="2">
    <source>
        <dbReference type="EMBL" id="EEF62209.1"/>
    </source>
</evidence>
<proteinExistence type="predicted"/>